<sequence length="50" mass="5818">EVIGSAITESDNTVEDSVNKNFINSSKKLKYPRLVKDNLKWNSMWKKTYP</sequence>
<dbReference type="Proteomes" id="UP000789508">
    <property type="component" value="Unassembled WGS sequence"/>
</dbReference>
<feature type="non-terminal residue" evidence="1">
    <location>
        <position position="1"/>
    </location>
</feature>
<keyword evidence="2" id="KW-1185">Reference proteome</keyword>
<comment type="caution">
    <text evidence="1">The sequence shown here is derived from an EMBL/GenBank/DDBJ whole genome shotgun (WGS) entry which is preliminary data.</text>
</comment>
<reference evidence="1" key="1">
    <citation type="submission" date="2021-06" db="EMBL/GenBank/DDBJ databases">
        <authorList>
            <person name="Kallberg Y."/>
            <person name="Tangrot J."/>
            <person name="Rosling A."/>
        </authorList>
    </citation>
    <scope>NUCLEOTIDE SEQUENCE</scope>
    <source>
        <strain evidence="1">FL130A</strain>
    </source>
</reference>
<accession>A0A9N9IN49</accession>
<evidence type="ECO:0000313" key="1">
    <source>
        <dbReference type="EMBL" id="CAG8744278.1"/>
    </source>
</evidence>
<proteinExistence type="predicted"/>
<dbReference type="EMBL" id="CAJVPS010036919">
    <property type="protein sequence ID" value="CAG8744278.1"/>
    <property type="molecule type" value="Genomic_DNA"/>
</dbReference>
<dbReference type="AlphaFoldDB" id="A0A9N9IN49"/>
<protein>
    <submittedName>
        <fullName evidence="1">13072_t:CDS:1</fullName>
    </submittedName>
</protein>
<evidence type="ECO:0000313" key="2">
    <source>
        <dbReference type="Proteomes" id="UP000789508"/>
    </source>
</evidence>
<name>A0A9N9IN49_9GLOM</name>
<gene>
    <name evidence="1" type="ORF">ALEPTO_LOCUS13076</name>
</gene>
<organism evidence="1 2">
    <name type="scientific">Ambispora leptoticha</name>
    <dbReference type="NCBI Taxonomy" id="144679"/>
    <lineage>
        <taxon>Eukaryota</taxon>
        <taxon>Fungi</taxon>
        <taxon>Fungi incertae sedis</taxon>
        <taxon>Mucoromycota</taxon>
        <taxon>Glomeromycotina</taxon>
        <taxon>Glomeromycetes</taxon>
        <taxon>Archaeosporales</taxon>
        <taxon>Ambisporaceae</taxon>
        <taxon>Ambispora</taxon>
    </lineage>
</organism>